<reference evidence="2" key="1">
    <citation type="journal article" date="2013" name="Nature">
        <title>Draft genome of the wheat A-genome progenitor Triticum urartu.</title>
        <authorList>
            <person name="Ling H.Q."/>
            <person name="Zhao S."/>
            <person name="Liu D."/>
            <person name="Wang J."/>
            <person name="Sun H."/>
            <person name="Zhang C."/>
            <person name="Fan H."/>
            <person name="Li D."/>
            <person name="Dong L."/>
            <person name="Tao Y."/>
            <person name="Gao C."/>
            <person name="Wu H."/>
            <person name="Li Y."/>
            <person name="Cui Y."/>
            <person name="Guo X."/>
            <person name="Zheng S."/>
            <person name="Wang B."/>
            <person name="Yu K."/>
            <person name="Liang Q."/>
            <person name="Yang W."/>
            <person name="Lou X."/>
            <person name="Chen J."/>
            <person name="Feng M."/>
            <person name="Jian J."/>
            <person name="Zhang X."/>
            <person name="Luo G."/>
            <person name="Jiang Y."/>
            <person name="Liu J."/>
            <person name="Wang Z."/>
            <person name="Sha Y."/>
            <person name="Zhang B."/>
            <person name="Wu H."/>
            <person name="Tang D."/>
            <person name="Shen Q."/>
            <person name="Xue P."/>
            <person name="Zou S."/>
            <person name="Wang X."/>
            <person name="Liu X."/>
            <person name="Wang F."/>
            <person name="Yang Y."/>
            <person name="An X."/>
            <person name="Dong Z."/>
            <person name="Zhang K."/>
            <person name="Zhang X."/>
            <person name="Luo M.C."/>
            <person name="Dvorak J."/>
            <person name="Tong Y."/>
            <person name="Wang J."/>
            <person name="Yang H."/>
            <person name="Li Z."/>
            <person name="Wang D."/>
            <person name="Zhang A."/>
            <person name="Wang J."/>
        </authorList>
    </citation>
    <scope>NUCLEOTIDE SEQUENCE</scope>
    <source>
        <strain evidence="2">cv. G1812</strain>
    </source>
</reference>
<name>A0A8R7P2I3_TRIUA</name>
<dbReference type="AlphaFoldDB" id="A0A8R7P2I3"/>
<dbReference type="EnsemblPlants" id="TuG1812G0100001397.01.T01">
    <property type="protein sequence ID" value="TuG1812G0100001397.01.T01.cds444453"/>
    <property type="gene ID" value="TuG1812G0100001397.01"/>
</dbReference>
<accession>A0A8R7P2I3</accession>
<protein>
    <recommendedName>
        <fullName evidence="3">Reverse transcriptase domain-containing protein</fullName>
    </recommendedName>
</protein>
<proteinExistence type="predicted"/>
<evidence type="ECO:0000313" key="2">
    <source>
        <dbReference type="Proteomes" id="UP000015106"/>
    </source>
</evidence>
<organism evidence="1 2">
    <name type="scientific">Triticum urartu</name>
    <name type="common">Red wild einkorn</name>
    <name type="synonym">Crithodium urartu</name>
    <dbReference type="NCBI Taxonomy" id="4572"/>
    <lineage>
        <taxon>Eukaryota</taxon>
        <taxon>Viridiplantae</taxon>
        <taxon>Streptophyta</taxon>
        <taxon>Embryophyta</taxon>
        <taxon>Tracheophyta</taxon>
        <taxon>Spermatophyta</taxon>
        <taxon>Magnoliopsida</taxon>
        <taxon>Liliopsida</taxon>
        <taxon>Poales</taxon>
        <taxon>Poaceae</taxon>
        <taxon>BOP clade</taxon>
        <taxon>Pooideae</taxon>
        <taxon>Triticodae</taxon>
        <taxon>Triticeae</taxon>
        <taxon>Triticinae</taxon>
        <taxon>Triticum</taxon>
    </lineage>
</organism>
<dbReference type="Proteomes" id="UP000015106">
    <property type="component" value="Chromosome 1"/>
</dbReference>
<keyword evidence="2" id="KW-1185">Reference proteome</keyword>
<evidence type="ECO:0000313" key="1">
    <source>
        <dbReference type="EnsemblPlants" id="TuG1812G0100001397.01.T01.cds444453"/>
    </source>
</evidence>
<dbReference type="Gramene" id="TuG1812G0100001397.01.T01">
    <property type="protein sequence ID" value="TuG1812G0100001397.01.T01.cds444453"/>
    <property type="gene ID" value="TuG1812G0100001397.01"/>
</dbReference>
<sequence length="64" mass="7170">MVLHVLSGDDSPEEINKTFIVLIPKIASPKNLAQFRPISLYNVIFKIASKVLANRLKLILPDII</sequence>
<evidence type="ECO:0008006" key="3">
    <source>
        <dbReference type="Google" id="ProtNLM"/>
    </source>
</evidence>
<reference evidence="1" key="3">
    <citation type="submission" date="2022-06" db="UniProtKB">
        <authorList>
            <consortium name="EnsemblPlants"/>
        </authorList>
    </citation>
    <scope>IDENTIFICATION</scope>
</reference>
<reference evidence="1" key="2">
    <citation type="submission" date="2018-03" db="EMBL/GenBank/DDBJ databases">
        <title>The Triticum urartu genome reveals the dynamic nature of wheat genome evolution.</title>
        <authorList>
            <person name="Ling H."/>
            <person name="Ma B."/>
            <person name="Shi X."/>
            <person name="Liu H."/>
            <person name="Dong L."/>
            <person name="Sun H."/>
            <person name="Cao Y."/>
            <person name="Gao Q."/>
            <person name="Zheng S."/>
            <person name="Li Y."/>
            <person name="Yu Y."/>
            <person name="Du H."/>
            <person name="Qi M."/>
            <person name="Li Y."/>
            <person name="Yu H."/>
            <person name="Cui Y."/>
            <person name="Wang N."/>
            <person name="Chen C."/>
            <person name="Wu H."/>
            <person name="Zhao Y."/>
            <person name="Zhang J."/>
            <person name="Li Y."/>
            <person name="Zhou W."/>
            <person name="Zhang B."/>
            <person name="Hu W."/>
            <person name="Eijk M."/>
            <person name="Tang J."/>
            <person name="Witsenboer H."/>
            <person name="Zhao S."/>
            <person name="Li Z."/>
            <person name="Zhang A."/>
            <person name="Wang D."/>
            <person name="Liang C."/>
        </authorList>
    </citation>
    <scope>NUCLEOTIDE SEQUENCE [LARGE SCALE GENOMIC DNA]</scope>
    <source>
        <strain evidence="1">cv. G1812</strain>
    </source>
</reference>